<name>A0ABN9RY61_9DINO</name>
<evidence type="ECO:0000313" key="3">
    <source>
        <dbReference type="Proteomes" id="UP001189429"/>
    </source>
</evidence>
<evidence type="ECO:0000256" key="1">
    <source>
        <dbReference type="SAM" id="Coils"/>
    </source>
</evidence>
<keyword evidence="3" id="KW-1185">Reference proteome</keyword>
<dbReference type="Proteomes" id="UP001189429">
    <property type="component" value="Unassembled WGS sequence"/>
</dbReference>
<reference evidence="2" key="1">
    <citation type="submission" date="2023-10" db="EMBL/GenBank/DDBJ databases">
        <authorList>
            <person name="Chen Y."/>
            <person name="Shah S."/>
            <person name="Dougan E. K."/>
            <person name="Thang M."/>
            <person name="Chan C."/>
        </authorList>
    </citation>
    <scope>NUCLEOTIDE SEQUENCE [LARGE SCALE GENOMIC DNA]</scope>
</reference>
<sequence>SQLKADEAKQLADLARKGGDLTTATKYEAEFKKLHAQESPKPPTPLHQRVQQQFAAAARLEKALDREVGKLLGWRNDIAKLEDTVRTMREELATADQQYKLEDLCADTFDLGAFPTVDEVSFFEGDAELEDKGREEIAKRKDDLNAGVPKLAKIREQRQGVMLELKVSRVRHLIPPLARRQPTLPQLVVEPQQLQTMCGP</sequence>
<feature type="coiled-coil region" evidence="1">
    <location>
        <begin position="71"/>
        <end position="98"/>
    </location>
</feature>
<protein>
    <recommendedName>
        <fullName evidence="4">ATP synthase subunit d, mitochondrial</fullName>
    </recommendedName>
</protein>
<organism evidence="2 3">
    <name type="scientific">Prorocentrum cordatum</name>
    <dbReference type="NCBI Taxonomy" id="2364126"/>
    <lineage>
        <taxon>Eukaryota</taxon>
        <taxon>Sar</taxon>
        <taxon>Alveolata</taxon>
        <taxon>Dinophyceae</taxon>
        <taxon>Prorocentrales</taxon>
        <taxon>Prorocentraceae</taxon>
        <taxon>Prorocentrum</taxon>
    </lineage>
</organism>
<feature type="non-terminal residue" evidence="2">
    <location>
        <position position="1"/>
    </location>
</feature>
<accession>A0ABN9RY61</accession>
<evidence type="ECO:0008006" key="4">
    <source>
        <dbReference type="Google" id="ProtNLM"/>
    </source>
</evidence>
<proteinExistence type="predicted"/>
<keyword evidence="1" id="KW-0175">Coiled coil</keyword>
<feature type="non-terminal residue" evidence="2">
    <location>
        <position position="200"/>
    </location>
</feature>
<comment type="caution">
    <text evidence="2">The sequence shown here is derived from an EMBL/GenBank/DDBJ whole genome shotgun (WGS) entry which is preliminary data.</text>
</comment>
<gene>
    <name evidence="2" type="ORF">PCOR1329_LOCUS24768</name>
</gene>
<evidence type="ECO:0000313" key="2">
    <source>
        <dbReference type="EMBL" id="CAK0824339.1"/>
    </source>
</evidence>
<dbReference type="EMBL" id="CAUYUJ010008566">
    <property type="protein sequence ID" value="CAK0824339.1"/>
    <property type="molecule type" value="Genomic_DNA"/>
</dbReference>